<feature type="domain" description="HTH rpiR-type" evidence="4">
    <location>
        <begin position="1"/>
        <end position="77"/>
    </location>
</feature>
<reference evidence="6 7" key="1">
    <citation type="submission" date="2019-09" db="EMBL/GenBank/DDBJ databases">
        <title>Wenzhouxiangella sp. Genome sequencing and assembly.</title>
        <authorList>
            <person name="Zhang R."/>
        </authorList>
    </citation>
    <scope>NUCLEOTIDE SEQUENCE [LARGE SCALE GENOMIC DNA]</scope>
    <source>
        <strain evidence="6 7">W260</strain>
    </source>
</reference>
<sequence>MSCLAKIRAFQDELSPNEKKIARFILDNPALIRDYSSQSLAHAVGVSQSSIVKFSQKLGFRGFTDLKLAIHEAFLTGDGHDNGDGNGNGGVDDDASVAELLYQTKQQALLNTMQLNEEKQLEAAVDILEKAQRTQIIAMGWSALAARHFASMLSQIGRAVIAETDAYFQLSSVATLGKGDAIFLVSLTGQAPRTLEAVKKARRAGVKVVTLTTYSANPFRSLADVQLYSVSTAGKYELPQIVSMTSQQYMIDLLFKLIIRRNRKAKELLALNRQDVESF</sequence>
<dbReference type="InterPro" id="IPR035472">
    <property type="entry name" value="RpiR-like_SIS"/>
</dbReference>
<dbReference type="AlphaFoldDB" id="A0A5N0TCG2"/>
<dbReference type="GO" id="GO:0003677">
    <property type="term" value="F:DNA binding"/>
    <property type="evidence" value="ECO:0007669"/>
    <property type="project" value="UniProtKB-KW"/>
</dbReference>
<name>A0A5N0TCG2_9GAMM</name>
<protein>
    <submittedName>
        <fullName evidence="6">MurR/RpiR family transcriptional regulator</fullName>
    </submittedName>
</protein>
<dbReference type="Pfam" id="PF01380">
    <property type="entry name" value="SIS"/>
    <property type="match status" value="1"/>
</dbReference>
<dbReference type="InterPro" id="IPR036388">
    <property type="entry name" value="WH-like_DNA-bd_sf"/>
</dbReference>
<dbReference type="InterPro" id="IPR046348">
    <property type="entry name" value="SIS_dom_sf"/>
</dbReference>
<dbReference type="EMBL" id="VYXP01000003">
    <property type="protein sequence ID" value="KAA9132783.1"/>
    <property type="molecule type" value="Genomic_DNA"/>
</dbReference>
<keyword evidence="1" id="KW-0805">Transcription regulation</keyword>
<dbReference type="InterPro" id="IPR001347">
    <property type="entry name" value="SIS_dom"/>
</dbReference>
<evidence type="ECO:0000256" key="2">
    <source>
        <dbReference type="ARBA" id="ARBA00023125"/>
    </source>
</evidence>
<dbReference type="Proteomes" id="UP000325372">
    <property type="component" value="Unassembled WGS sequence"/>
</dbReference>
<dbReference type="GO" id="GO:0097367">
    <property type="term" value="F:carbohydrate derivative binding"/>
    <property type="evidence" value="ECO:0007669"/>
    <property type="project" value="InterPro"/>
</dbReference>
<dbReference type="PROSITE" id="PS51464">
    <property type="entry name" value="SIS"/>
    <property type="match status" value="1"/>
</dbReference>
<evidence type="ECO:0000256" key="3">
    <source>
        <dbReference type="ARBA" id="ARBA00023163"/>
    </source>
</evidence>
<keyword evidence="2" id="KW-0238">DNA-binding</keyword>
<dbReference type="GO" id="GO:1901135">
    <property type="term" value="P:carbohydrate derivative metabolic process"/>
    <property type="evidence" value="ECO:0007669"/>
    <property type="project" value="InterPro"/>
</dbReference>
<dbReference type="PANTHER" id="PTHR30514">
    <property type="entry name" value="GLUCOKINASE"/>
    <property type="match status" value="1"/>
</dbReference>
<dbReference type="Gene3D" id="3.40.50.10490">
    <property type="entry name" value="Glucose-6-phosphate isomerase like protein, domain 1"/>
    <property type="match status" value="1"/>
</dbReference>
<gene>
    <name evidence="6" type="ORF">F3N42_06120</name>
</gene>
<evidence type="ECO:0000259" key="5">
    <source>
        <dbReference type="PROSITE" id="PS51464"/>
    </source>
</evidence>
<feature type="domain" description="SIS" evidence="5">
    <location>
        <begin position="124"/>
        <end position="264"/>
    </location>
</feature>
<dbReference type="PROSITE" id="PS51071">
    <property type="entry name" value="HTH_RPIR"/>
    <property type="match status" value="1"/>
</dbReference>
<dbReference type="GO" id="GO:0003700">
    <property type="term" value="F:DNA-binding transcription factor activity"/>
    <property type="evidence" value="ECO:0007669"/>
    <property type="project" value="InterPro"/>
</dbReference>
<dbReference type="PANTHER" id="PTHR30514:SF17">
    <property type="entry name" value="HTH-TYPE TRANSCRIPTIONAL REGULATOR MURR"/>
    <property type="match status" value="1"/>
</dbReference>
<evidence type="ECO:0000259" key="4">
    <source>
        <dbReference type="PROSITE" id="PS51071"/>
    </source>
</evidence>
<proteinExistence type="predicted"/>
<dbReference type="CDD" id="cd05013">
    <property type="entry name" value="SIS_RpiR"/>
    <property type="match status" value="1"/>
</dbReference>
<dbReference type="InterPro" id="IPR047640">
    <property type="entry name" value="RpiR-like"/>
</dbReference>
<dbReference type="SUPFAM" id="SSF53697">
    <property type="entry name" value="SIS domain"/>
    <property type="match status" value="1"/>
</dbReference>
<accession>A0A5N0TCG2</accession>
<dbReference type="SUPFAM" id="SSF46689">
    <property type="entry name" value="Homeodomain-like"/>
    <property type="match status" value="1"/>
</dbReference>
<keyword evidence="7" id="KW-1185">Reference proteome</keyword>
<evidence type="ECO:0000313" key="7">
    <source>
        <dbReference type="Proteomes" id="UP000325372"/>
    </source>
</evidence>
<comment type="caution">
    <text evidence="6">The sequence shown here is derived from an EMBL/GenBank/DDBJ whole genome shotgun (WGS) entry which is preliminary data.</text>
</comment>
<dbReference type="InterPro" id="IPR000281">
    <property type="entry name" value="HTH_RpiR"/>
</dbReference>
<dbReference type="RefSeq" id="WP_150863505.1">
    <property type="nucleotide sequence ID" value="NZ_VYXP01000003.1"/>
</dbReference>
<dbReference type="Pfam" id="PF01418">
    <property type="entry name" value="HTH_6"/>
    <property type="match status" value="1"/>
</dbReference>
<evidence type="ECO:0000256" key="1">
    <source>
        <dbReference type="ARBA" id="ARBA00023015"/>
    </source>
</evidence>
<dbReference type="Gene3D" id="1.10.10.10">
    <property type="entry name" value="Winged helix-like DNA-binding domain superfamily/Winged helix DNA-binding domain"/>
    <property type="match status" value="1"/>
</dbReference>
<evidence type="ECO:0000313" key="6">
    <source>
        <dbReference type="EMBL" id="KAA9132783.1"/>
    </source>
</evidence>
<keyword evidence="3" id="KW-0804">Transcription</keyword>
<dbReference type="InterPro" id="IPR009057">
    <property type="entry name" value="Homeodomain-like_sf"/>
</dbReference>
<organism evidence="6 7">
    <name type="scientific">Marinihelvus fidelis</name>
    <dbReference type="NCBI Taxonomy" id="2613842"/>
    <lineage>
        <taxon>Bacteria</taxon>
        <taxon>Pseudomonadati</taxon>
        <taxon>Pseudomonadota</taxon>
        <taxon>Gammaproteobacteria</taxon>
        <taxon>Chromatiales</taxon>
        <taxon>Wenzhouxiangellaceae</taxon>
        <taxon>Marinihelvus</taxon>
    </lineage>
</organism>